<comment type="caution">
    <text evidence="7">Lacks conserved residue(s) required for the propagation of feature annotation.</text>
</comment>
<dbReference type="PROSITE" id="PS01187">
    <property type="entry name" value="EGF_CA"/>
    <property type="match status" value="1"/>
</dbReference>
<dbReference type="InterPro" id="IPR000742">
    <property type="entry name" value="EGF"/>
</dbReference>
<feature type="domain" description="EGF-like" evidence="8">
    <location>
        <begin position="102"/>
        <end position="133"/>
    </location>
</feature>
<keyword evidence="6" id="KW-0325">Glycoprotein</keyword>
<reference evidence="9" key="1">
    <citation type="journal article" date="2021" name="Genome Biol. Evol.">
        <title>A High-Quality Reference Genome for a Parasitic Bivalve with Doubly Uniparental Inheritance (Bivalvia: Unionida).</title>
        <authorList>
            <person name="Smith C.H."/>
        </authorList>
    </citation>
    <scope>NUCLEOTIDE SEQUENCE</scope>
    <source>
        <strain evidence="9">CHS0354</strain>
    </source>
</reference>
<keyword evidence="3 7" id="KW-0245">EGF-like domain</keyword>
<dbReference type="SMART" id="SM00181">
    <property type="entry name" value="EGF"/>
    <property type="match status" value="4"/>
</dbReference>
<dbReference type="Pfam" id="PF07645">
    <property type="entry name" value="EGF_CA"/>
    <property type="match status" value="2"/>
</dbReference>
<keyword evidence="10" id="KW-1185">Reference proteome</keyword>
<comment type="caution">
    <text evidence="9">The sequence shown here is derived from an EMBL/GenBank/DDBJ whole genome shotgun (WGS) entry which is preliminary data.</text>
</comment>
<keyword evidence="2" id="KW-0964">Secreted</keyword>
<feature type="disulfide bond" evidence="7">
    <location>
        <begin position="106"/>
        <end position="116"/>
    </location>
</feature>
<dbReference type="PROSITE" id="PS00022">
    <property type="entry name" value="EGF_1"/>
    <property type="match status" value="2"/>
</dbReference>
<evidence type="ECO:0000313" key="9">
    <source>
        <dbReference type="EMBL" id="KAK3588817.1"/>
    </source>
</evidence>
<feature type="disulfide bond" evidence="7">
    <location>
        <begin position="123"/>
        <end position="132"/>
    </location>
</feature>
<dbReference type="InterPro" id="IPR001881">
    <property type="entry name" value="EGF-like_Ca-bd_dom"/>
</dbReference>
<evidence type="ECO:0000256" key="1">
    <source>
        <dbReference type="ARBA" id="ARBA00004613"/>
    </source>
</evidence>
<comment type="subcellular location">
    <subcellularLocation>
        <location evidence="1">Secreted</location>
    </subcellularLocation>
</comment>
<dbReference type="InterPro" id="IPR013032">
    <property type="entry name" value="EGF-like_CS"/>
</dbReference>
<dbReference type="Pfam" id="PF12661">
    <property type="entry name" value="hEGF"/>
    <property type="match status" value="1"/>
</dbReference>
<dbReference type="GO" id="GO:0005576">
    <property type="term" value="C:extracellular region"/>
    <property type="evidence" value="ECO:0007669"/>
    <property type="project" value="UniProtKB-SubCell"/>
</dbReference>
<evidence type="ECO:0000256" key="6">
    <source>
        <dbReference type="ARBA" id="ARBA00023180"/>
    </source>
</evidence>
<keyword evidence="5 7" id="KW-1015">Disulfide bond</keyword>
<sequence>MLEINIISSEEKDDENRIRPCDIKLEDLKLQCNPECANGGKCKNGTCVCPDGITGTACQEDIDECVLLPKSHCEFRCENHFGGFSCVCPSGFTLNTDDKTCQGVNCVPGCLNGGTCIGDTCTCPPGLTGDLCQHDVDECIQPFGSRLCEHYCRNTFGSFACVCPPGSKLREDKRTCFSE</sequence>
<dbReference type="InterPro" id="IPR049883">
    <property type="entry name" value="NOTCH1_EGF-like"/>
</dbReference>
<dbReference type="InterPro" id="IPR018097">
    <property type="entry name" value="EGF_Ca-bd_CS"/>
</dbReference>
<dbReference type="InterPro" id="IPR009030">
    <property type="entry name" value="Growth_fac_rcpt_cys_sf"/>
</dbReference>
<dbReference type="PANTHER" id="PTHR24040">
    <property type="entry name" value="LAMININ G-LIKE DOMAIN-CONTAINING PROTEIN"/>
    <property type="match status" value="1"/>
</dbReference>
<evidence type="ECO:0000256" key="7">
    <source>
        <dbReference type="PROSITE-ProRule" id="PRU00076"/>
    </source>
</evidence>
<evidence type="ECO:0000256" key="3">
    <source>
        <dbReference type="ARBA" id="ARBA00022536"/>
    </source>
</evidence>
<dbReference type="PANTHER" id="PTHR24040:SF13">
    <property type="entry name" value="FIBROPELLIN-1"/>
    <property type="match status" value="1"/>
</dbReference>
<dbReference type="EMBL" id="JAEAOA010001701">
    <property type="protein sequence ID" value="KAK3588817.1"/>
    <property type="molecule type" value="Genomic_DNA"/>
</dbReference>
<organism evidence="9 10">
    <name type="scientific">Potamilus streckersoni</name>
    <dbReference type="NCBI Taxonomy" id="2493646"/>
    <lineage>
        <taxon>Eukaryota</taxon>
        <taxon>Metazoa</taxon>
        <taxon>Spiralia</taxon>
        <taxon>Lophotrochozoa</taxon>
        <taxon>Mollusca</taxon>
        <taxon>Bivalvia</taxon>
        <taxon>Autobranchia</taxon>
        <taxon>Heteroconchia</taxon>
        <taxon>Palaeoheterodonta</taxon>
        <taxon>Unionida</taxon>
        <taxon>Unionoidea</taxon>
        <taxon>Unionidae</taxon>
        <taxon>Ambleminae</taxon>
        <taxon>Lampsilini</taxon>
        <taxon>Potamilus</taxon>
    </lineage>
</organism>
<proteinExistence type="predicted"/>
<dbReference type="CDD" id="cd00054">
    <property type="entry name" value="EGF_CA"/>
    <property type="match status" value="1"/>
</dbReference>
<dbReference type="PROSITE" id="PS50026">
    <property type="entry name" value="EGF_3"/>
    <property type="match status" value="1"/>
</dbReference>
<dbReference type="Proteomes" id="UP001195483">
    <property type="component" value="Unassembled WGS sequence"/>
</dbReference>
<reference evidence="9" key="2">
    <citation type="journal article" date="2021" name="Genome Biol. Evol.">
        <title>Developing a high-quality reference genome for a parasitic bivalve with doubly uniparental inheritance (Bivalvia: Unionida).</title>
        <authorList>
            <person name="Smith C.H."/>
        </authorList>
    </citation>
    <scope>NUCLEOTIDE SEQUENCE</scope>
    <source>
        <strain evidence="9">CHS0354</strain>
        <tissue evidence="9">Mantle</tissue>
    </source>
</reference>
<dbReference type="AlphaFoldDB" id="A0AAE0SB74"/>
<reference evidence="9" key="3">
    <citation type="submission" date="2023-05" db="EMBL/GenBank/DDBJ databases">
        <authorList>
            <person name="Smith C.H."/>
        </authorList>
    </citation>
    <scope>NUCLEOTIDE SEQUENCE</scope>
    <source>
        <strain evidence="9">CHS0354</strain>
        <tissue evidence="9">Mantle</tissue>
    </source>
</reference>
<name>A0AAE0SB74_9BIVA</name>
<dbReference type="GO" id="GO:0005509">
    <property type="term" value="F:calcium ion binding"/>
    <property type="evidence" value="ECO:0007669"/>
    <property type="project" value="InterPro"/>
</dbReference>
<accession>A0AAE0SB74</accession>
<evidence type="ECO:0000256" key="4">
    <source>
        <dbReference type="ARBA" id="ARBA00022737"/>
    </source>
</evidence>
<evidence type="ECO:0000313" key="10">
    <source>
        <dbReference type="Proteomes" id="UP001195483"/>
    </source>
</evidence>
<dbReference type="SUPFAM" id="SSF57184">
    <property type="entry name" value="Growth factor receptor domain"/>
    <property type="match status" value="1"/>
</dbReference>
<evidence type="ECO:0000256" key="5">
    <source>
        <dbReference type="ARBA" id="ARBA00023157"/>
    </source>
</evidence>
<gene>
    <name evidence="9" type="ORF">CHS0354_028465</name>
</gene>
<keyword evidence="4" id="KW-0677">Repeat</keyword>
<protein>
    <recommendedName>
        <fullName evidence="8">EGF-like domain-containing protein</fullName>
    </recommendedName>
</protein>
<dbReference type="SMART" id="SM00179">
    <property type="entry name" value="EGF_CA"/>
    <property type="match status" value="2"/>
</dbReference>
<dbReference type="Gene3D" id="2.10.25.10">
    <property type="entry name" value="Laminin"/>
    <property type="match status" value="3"/>
</dbReference>
<evidence type="ECO:0000259" key="8">
    <source>
        <dbReference type="PROSITE" id="PS50026"/>
    </source>
</evidence>
<evidence type="ECO:0000256" key="2">
    <source>
        <dbReference type="ARBA" id="ARBA00022525"/>
    </source>
</evidence>
<dbReference type="InterPro" id="IPR051145">
    <property type="entry name" value="GAS-SHBG-PROS"/>
</dbReference>
<dbReference type="FunFam" id="2.10.25.10:FF:000059">
    <property type="entry name" value="Mannan-binding lectin serine protease 1"/>
    <property type="match status" value="1"/>
</dbReference>